<dbReference type="PANTHER" id="PTHR14009:SF6">
    <property type="entry name" value="LETM1 RBD DOMAIN-CONTAINING PROTEIN"/>
    <property type="match status" value="1"/>
</dbReference>
<keyword evidence="5 7" id="KW-0496">Mitochondrion</keyword>
<evidence type="ECO:0000256" key="4">
    <source>
        <dbReference type="ARBA" id="ARBA00022989"/>
    </source>
</evidence>
<evidence type="ECO:0000256" key="6">
    <source>
        <dbReference type="ARBA" id="ARBA00023136"/>
    </source>
</evidence>
<evidence type="ECO:0000313" key="12">
    <source>
        <dbReference type="Proteomes" id="UP000465221"/>
    </source>
</evidence>
<keyword evidence="3" id="KW-0999">Mitochondrion inner membrane</keyword>
<feature type="domain" description="Letm1 RBD" evidence="10">
    <location>
        <begin position="228"/>
        <end position="397"/>
    </location>
</feature>
<evidence type="ECO:0000256" key="2">
    <source>
        <dbReference type="ARBA" id="ARBA00022692"/>
    </source>
</evidence>
<feature type="region of interest" description="Disordered" evidence="8">
    <location>
        <begin position="54"/>
        <end position="113"/>
    </location>
</feature>
<dbReference type="GO" id="GO:0030003">
    <property type="term" value="P:intracellular monoatomic cation homeostasis"/>
    <property type="evidence" value="ECO:0007669"/>
    <property type="project" value="TreeGrafter"/>
</dbReference>
<dbReference type="EMBL" id="BLKC01000009">
    <property type="protein sequence ID" value="GFF26938.1"/>
    <property type="molecule type" value="Genomic_DNA"/>
</dbReference>
<evidence type="ECO:0000256" key="5">
    <source>
        <dbReference type="ARBA" id="ARBA00023128"/>
    </source>
</evidence>
<evidence type="ECO:0000256" key="1">
    <source>
        <dbReference type="ARBA" id="ARBA00004434"/>
    </source>
</evidence>
<comment type="caution">
    <text evidence="11">The sequence shown here is derived from an EMBL/GenBank/DDBJ whole genome shotgun (WGS) entry which is preliminary data.</text>
</comment>
<accession>A0A8H3RJB9</accession>
<dbReference type="InterPro" id="IPR033122">
    <property type="entry name" value="LETM1-like_RBD"/>
</dbReference>
<evidence type="ECO:0000259" key="10">
    <source>
        <dbReference type="PROSITE" id="PS51758"/>
    </source>
</evidence>
<comment type="subcellular location">
    <subcellularLocation>
        <location evidence="1">Mitochondrion inner membrane</location>
        <topology evidence="1">Single-pass membrane protein</topology>
    </subcellularLocation>
</comment>
<name>A0A8H3RJB9_9EURO</name>
<reference evidence="11 12" key="1">
    <citation type="submission" date="2020-01" db="EMBL/GenBank/DDBJ databases">
        <title>Draft genome sequence of Aspergillus udagawae IFM 46972.</title>
        <authorList>
            <person name="Takahashi H."/>
            <person name="Yaguchi T."/>
        </authorList>
    </citation>
    <scope>NUCLEOTIDE SEQUENCE [LARGE SCALE GENOMIC DNA]</scope>
    <source>
        <strain evidence="11 12">IFM 46972</strain>
    </source>
</reference>
<protein>
    <recommendedName>
        <fullName evidence="10">Letm1 RBD domain-containing protein</fullName>
    </recommendedName>
</protein>
<dbReference type="GO" id="GO:0005743">
    <property type="term" value="C:mitochondrial inner membrane"/>
    <property type="evidence" value="ECO:0007669"/>
    <property type="project" value="UniProtKB-SubCell"/>
</dbReference>
<keyword evidence="2 9" id="KW-0812">Transmembrane</keyword>
<dbReference type="GO" id="GO:0043022">
    <property type="term" value="F:ribosome binding"/>
    <property type="evidence" value="ECO:0007669"/>
    <property type="project" value="InterPro"/>
</dbReference>
<evidence type="ECO:0000256" key="8">
    <source>
        <dbReference type="SAM" id="MobiDB-lite"/>
    </source>
</evidence>
<feature type="transmembrane region" description="Helical" evidence="9">
    <location>
        <begin position="212"/>
        <end position="233"/>
    </location>
</feature>
<evidence type="ECO:0000256" key="3">
    <source>
        <dbReference type="ARBA" id="ARBA00022792"/>
    </source>
</evidence>
<evidence type="ECO:0000313" key="11">
    <source>
        <dbReference type="EMBL" id="GFF26938.1"/>
    </source>
</evidence>
<dbReference type="InterPro" id="IPR044202">
    <property type="entry name" value="LETM1/MDM38-like"/>
</dbReference>
<dbReference type="PROSITE" id="PS51758">
    <property type="entry name" value="LETM1_RBD"/>
    <property type="match status" value="1"/>
</dbReference>
<keyword evidence="6 9" id="KW-0472">Membrane</keyword>
<proteinExistence type="predicted"/>
<organism evidence="11 12">
    <name type="scientific">Aspergillus udagawae</name>
    <dbReference type="NCBI Taxonomy" id="91492"/>
    <lineage>
        <taxon>Eukaryota</taxon>
        <taxon>Fungi</taxon>
        <taxon>Dikarya</taxon>
        <taxon>Ascomycota</taxon>
        <taxon>Pezizomycotina</taxon>
        <taxon>Eurotiomycetes</taxon>
        <taxon>Eurotiomycetidae</taxon>
        <taxon>Eurotiales</taxon>
        <taxon>Aspergillaceae</taxon>
        <taxon>Aspergillus</taxon>
        <taxon>Aspergillus subgen. Fumigati</taxon>
    </lineage>
</organism>
<evidence type="ECO:0000256" key="9">
    <source>
        <dbReference type="SAM" id="Phobius"/>
    </source>
</evidence>
<evidence type="ECO:0000256" key="7">
    <source>
        <dbReference type="PROSITE-ProRule" id="PRU01094"/>
    </source>
</evidence>
<gene>
    <name evidence="11" type="ORF">IFM46972_01929</name>
</gene>
<dbReference type="Proteomes" id="UP000465221">
    <property type="component" value="Unassembled WGS sequence"/>
</dbReference>
<dbReference type="AlphaFoldDB" id="A0A8H3RJB9"/>
<sequence>MTYAKMMPSTFSTHTALRMRGNCPTITAMASSFQHQLRYRPAAIRNCQSLLTRGYTSPSSSPKSHTHTRSPSCAQPASPIVPSTSSTATTSLANDVNPPPSTRPADLNLPEPVSASAGAADKLKRYVALGRAYLSFYKTGLKNVYHNYRASLPLRRSLGLPAYLPISPPPAPSTSSTDSKITPFRTAVHSQRLSRANFQLVRRAAYDVRRMIPFSLILIVCGEMTPLAVLFLGNAVTPFTCRVPQQIKKARLQRAARKRAALAAHQAQSRGSVTGPAAGSDAELELLAREFTHAGWVEKASAQEILQACAALGLVRTHTRPPALVSWLYRPRLRRYVEYLALDDELIRQGGGVPAMEAAEVSIAVEERGGVGVADGKECWEAEREERRWLQRWLERA</sequence>
<keyword evidence="4 9" id="KW-1133">Transmembrane helix</keyword>
<dbReference type="PANTHER" id="PTHR14009">
    <property type="entry name" value="LEUCINE ZIPPER-EF-HAND CONTAINING TRANSMEMBRANE PROTEIN"/>
    <property type="match status" value="1"/>
</dbReference>